<dbReference type="Gene3D" id="1.20.58.300">
    <property type="entry name" value="FlgN-like"/>
    <property type="match status" value="1"/>
</dbReference>
<name>A0A518CIQ1_9PLAN</name>
<dbReference type="AlphaFoldDB" id="A0A518CIQ1"/>
<organism evidence="2 3">
    <name type="scientific">Polystyrenella longa</name>
    <dbReference type="NCBI Taxonomy" id="2528007"/>
    <lineage>
        <taxon>Bacteria</taxon>
        <taxon>Pseudomonadati</taxon>
        <taxon>Planctomycetota</taxon>
        <taxon>Planctomycetia</taxon>
        <taxon>Planctomycetales</taxon>
        <taxon>Planctomycetaceae</taxon>
        <taxon>Polystyrenella</taxon>
    </lineage>
</organism>
<evidence type="ECO:0000313" key="3">
    <source>
        <dbReference type="Proteomes" id="UP000317178"/>
    </source>
</evidence>
<protein>
    <submittedName>
        <fullName evidence="2">FlgN protein</fullName>
    </submittedName>
</protein>
<sequence length="150" mass="17878">MSTRKSMNYHSFFKHRYEHCRILLALSEEQNQAIVENRLDDLLSIIGRKQRVLKLMEDEKRQHPELWEHWQSDRETFDANSREQCEQLLSDTETVMASLVQLEQQGTSQLQKNRDETQQQLHLVSQSMQANDAYSDQTDEKTHRYLNVGR</sequence>
<accession>A0A518CIQ1</accession>
<keyword evidence="3" id="KW-1185">Reference proteome</keyword>
<reference evidence="2 3" key="1">
    <citation type="submission" date="2019-02" db="EMBL/GenBank/DDBJ databases">
        <title>Deep-cultivation of Planctomycetes and their phenomic and genomic characterization uncovers novel biology.</title>
        <authorList>
            <person name="Wiegand S."/>
            <person name="Jogler M."/>
            <person name="Boedeker C."/>
            <person name="Pinto D."/>
            <person name="Vollmers J."/>
            <person name="Rivas-Marin E."/>
            <person name="Kohn T."/>
            <person name="Peeters S.H."/>
            <person name="Heuer A."/>
            <person name="Rast P."/>
            <person name="Oberbeckmann S."/>
            <person name="Bunk B."/>
            <person name="Jeske O."/>
            <person name="Meyerdierks A."/>
            <person name="Storesund J.E."/>
            <person name="Kallscheuer N."/>
            <person name="Luecker S."/>
            <person name="Lage O.M."/>
            <person name="Pohl T."/>
            <person name="Merkel B.J."/>
            <person name="Hornburger P."/>
            <person name="Mueller R.-W."/>
            <person name="Bruemmer F."/>
            <person name="Labrenz M."/>
            <person name="Spormann A.M."/>
            <person name="Op den Camp H."/>
            <person name="Overmann J."/>
            <person name="Amann R."/>
            <person name="Jetten M.S.M."/>
            <person name="Mascher T."/>
            <person name="Medema M.H."/>
            <person name="Devos D.P."/>
            <person name="Kaster A.-K."/>
            <person name="Ovreas L."/>
            <person name="Rohde M."/>
            <person name="Galperin M.Y."/>
            <person name="Jogler C."/>
        </authorList>
    </citation>
    <scope>NUCLEOTIDE SEQUENCE [LARGE SCALE GENOMIC DNA]</scope>
    <source>
        <strain evidence="2 3">Pla110</strain>
    </source>
</reference>
<evidence type="ECO:0000256" key="1">
    <source>
        <dbReference type="SAM" id="MobiDB-lite"/>
    </source>
</evidence>
<feature type="region of interest" description="Disordered" evidence="1">
    <location>
        <begin position="128"/>
        <end position="150"/>
    </location>
</feature>
<gene>
    <name evidence="2" type="ORF">Pla110_08130</name>
</gene>
<dbReference type="EMBL" id="CP036281">
    <property type="protein sequence ID" value="QDU79108.1"/>
    <property type="molecule type" value="Genomic_DNA"/>
</dbReference>
<evidence type="ECO:0000313" key="2">
    <source>
        <dbReference type="EMBL" id="QDU79108.1"/>
    </source>
</evidence>
<dbReference type="RefSeq" id="WP_144993450.1">
    <property type="nucleotide sequence ID" value="NZ_CP036281.1"/>
</dbReference>
<dbReference type="KEGG" id="plon:Pla110_08130"/>
<dbReference type="Proteomes" id="UP000317178">
    <property type="component" value="Chromosome"/>
</dbReference>
<dbReference type="OrthoDB" id="271411at2"/>
<proteinExistence type="predicted"/>